<dbReference type="GO" id="GO:0003824">
    <property type="term" value="F:catalytic activity"/>
    <property type="evidence" value="ECO:0007669"/>
    <property type="project" value="InterPro"/>
</dbReference>
<accession>A0A9P6TTM7</accession>
<keyword evidence="1" id="KW-0596">Phosphopantetheine</keyword>
<sequence length="359" mass="39152">MPPAATTVLPVQDAPQHSEDALKDRLSRWKTRLDALTEIHLPTDYPRPIPLQVVEAVHALQLPEQTSLALLQASMAINRPAAVSSSASTAVQSRQTSGANSPTPSAANSHASPFTILLAAFAILLHRYTGDEDMSIGSSSEARNPVVLRLGVSPGQTFRDVVEQTQLAERDAANDEVPFASLMAHLFPNTTDASQQQQAAPLFRVRFFNELDTPSDQVLNSTSATTDLTITLISHASSSLRFGLLPEIELKVSYNSILFSTKRIQHILEQLVQVINTAGPKPDILVSDIPIVTEACRQVLPDPSANLQWANWPGAIHDIFARNAKNFPERQCVFENRDILSTDGSGRVVGQQKHIYTFG</sequence>
<dbReference type="PANTHER" id="PTHR44845">
    <property type="entry name" value="CARRIER DOMAIN-CONTAINING PROTEIN"/>
    <property type="match status" value="1"/>
</dbReference>
<feature type="non-terminal residue" evidence="5">
    <location>
        <position position="1"/>
    </location>
</feature>
<dbReference type="SUPFAM" id="SSF52777">
    <property type="entry name" value="CoA-dependent acyltransferases"/>
    <property type="match status" value="1"/>
</dbReference>
<gene>
    <name evidence="5" type="primary">LYS2_1</name>
    <name evidence="5" type="ORF">BG011_001977</name>
</gene>
<keyword evidence="6" id="KW-1185">Reference proteome</keyword>
<evidence type="ECO:0000259" key="4">
    <source>
        <dbReference type="Pfam" id="PF00668"/>
    </source>
</evidence>
<evidence type="ECO:0000256" key="3">
    <source>
        <dbReference type="SAM" id="MobiDB-lite"/>
    </source>
</evidence>
<dbReference type="EMBL" id="JAAAJA010001587">
    <property type="protein sequence ID" value="KAG0247123.1"/>
    <property type="molecule type" value="Genomic_DNA"/>
</dbReference>
<evidence type="ECO:0000256" key="2">
    <source>
        <dbReference type="ARBA" id="ARBA00022553"/>
    </source>
</evidence>
<dbReference type="AlphaFoldDB" id="A0A9P6TTM7"/>
<evidence type="ECO:0000256" key="1">
    <source>
        <dbReference type="ARBA" id="ARBA00022450"/>
    </source>
</evidence>
<reference evidence="5" key="1">
    <citation type="journal article" date="2020" name="Fungal Divers.">
        <title>Resolving the Mortierellaceae phylogeny through synthesis of multi-gene phylogenetics and phylogenomics.</title>
        <authorList>
            <person name="Vandepol N."/>
            <person name="Liber J."/>
            <person name="Desiro A."/>
            <person name="Na H."/>
            <person name="Kennedy M."/>
            <person name="Barry K."/>
            <person name="Grigoriev I.V."/>
            <person name="Miller A.N."/>
            <person name="O'Donnell K."/>
            <person name="Stajich J.E."/>
            <person name="Bonito G."/>
        </authorList>
    </citation>
    <scope>NUCLEOTIDE SEQUENCE</scope>
    <source>
        <strain evidence="5">KOD948</strain>
    </source>
</reference>
<evidence type="ECO:0000313" key="6">
    <source>
        <dbReference type="Proteomes" id="UP000726737"/>
    </source>
</evidence>
<dbReference type="OrthoDB" id="329835at2759"/>
<feature type="region of interest" description="Disordered" evidence="3">
    <location>
        <begin position="88"/>
        <end position="108"/>
    </location>
</feature>
<keyword evidence="2" id="KW-0597">Phosphoprotein</keyword>
<feature type="domain" description="Condensation" evidence="4">
    <location>
        <begin position="79"/>
        <end position="299"/>
    </location>
</feature>
<protein>
    <submittedName>
        <fullName evidence="5">Large subunit of alpha-aminoadipate reductase</fullName>
    </submittedName>
</protein>
<dbReference type="Pfam" id="PF00668">
    <property type="entry name" value="Condensation"/>
    <property type="match status" value="1"/>
</dbReference>
<dbReference type="InterPro" id="IPR001242">
    <property type="entry name" value="Condensation_dom"/>
</dbReference>
<organism evidence="5 6">
    <name type="scientific">Mortierella polycephala</name>
    <dbReference type="NCBI Taxonomy" id="41804"/>
    <lineage>
        <taxon>Eukaryota</taxon>
        <taxon>Fungi</taxon>
        <taxon>Fungi incertae sedis</taxon>
        <taxon>Mucoromycota</taxon>
        <taxon>Mortierellomycotina</taxon>
        <taxon>Mortierellomycetes</taxon>
        <taxon>Mortierellales</taxon>
        <taxon>Mortierellaceae</taxon>
        <taxon>Mortierella</taxon>
    </lineage>
</organism>
<proteinExistence type="predicted"/>
<name>A0A9P6TTM7_9FUNG</name>
<dbReference type="Proteomes" id="UP000726737">
    <property type="component" value="Unassembled WGS sequence"/>
</dbReference>
<evidence type="ECO:0000313" key="5">
    <source>
        <dbReference type="EMBL" id="KAG0247123.1"/>
    </source>
</evidence>
<feature type="compositionally biased region" description="Polar residues" evidence="3">
    <location>
        <begin position="98"/>
        <end position="108"/>
    </location>
</feature>
<dbReference type="Gene3D" id="3.30.559.30">
    <property type="entry name" value="Nonribosomal peptide synthetase, condensation domain"/>
    <property type="match status" value="1"/>
</dbReference>
<comment type="caution">
    <text evidence="5">The sequence shown here is derived from an EMBL/GenBank/DDBJ whole genome shotgun (WGS) entry which is preliminary data.</text>
</comment>
<dbReference type="PANTHER" id="PTHR44845:SF1">
    <property type="entry name" value="L-2-AMINOADIPATE REDUCTASE"/>
    <property type="match status" value="1"/>
</dbReference>
<feature type="compositionally biased region" description="Low complexity" evidence="3">
    <location>
        <begin position="88"/>
        <end position="97"/>
    </location>
</feature>